<keyword evidence="1" id="KW-0812">Transmembrane</keyword>
<sequence length="80" mass="9029">MLFYFLATILSVVGLSVSFQTGFFKDPTGMFLFAALLAMGLSSLKQLASQTNVLLKERRDQKRINRIVARMHSSSRKRST</sequence>
<proteinExistence type="predicted"/>
<dbReference type="AlphaFoldDB" id="A0A377FW09"/>
<feature type="transmembrane region" description="Helical" evidence="1">
    <location>
        <begin position="28"/>
        <end position="48"/>
    </location>
</feature>
<gene>
    <name evidence="2" type="ORF">NCTC13163_02427</name>
</gene>
<dbReference type="Proteomes" id="UP000254060">
    <property type="component" value="Unassembled WGS sequence"/>
</dbReference>
<evidence type="ECO:0000313" key="3">
    <source>
        <dbReference type="Proteomes" id="UP000254060"/>
    </source>
</evidence>
<dbReference type="RefSeq" id="WP_024371637.1">
    <property type="nucleotide sequence ID" value="NZ_UGGP01000001.1"/>
</dbReference>
<protein>
    <submittedName>
        <fullName evidence="2">Uncharacterized protein</fullName>
    </submittedName>
</protein>
<evidence type="ECO:0000256" key="1">
    <source>
        <dbReference type="SAM" id="Phobius"/>
    </source>
</evidence>
<accession>A0A377FW09</accession>
<dbReference type="EMBL" id="UGGP01000001">
    <property type="protein sequence ID" value="STO09032.1"/>
    <property type="molecule type" value="Genomic_DNA"/>
</dbReference>
<keyword evidence="1" id="KW-0472">Membrane</keyword>
<dbReference type="OrthoDB" id="2353764at2"/>
<organism evidence="2 3">
    <name type="scientific">Exiguobacterium aurantiacum</name>
    <dbReference type="NCBI Taxonomy" id="33987"/>
    <lineage>
        <taxon>Bacteria</taxon>
        <taxon>Bacillati</taxon>
        <taxon>Bacillota</taxon>
        <taxon>Bacilli</taxon>
        <taxon>Bacillales</taxon>
        <taxon>Bacillales Family XII. Incertae Sedis</taxon>
        <taxon>Exiguobacterium</taxon>
    </lineage>
</organism>
<keyword evidence="1" id="KW-1133">Transmembrane helix</keyword>
<reference evidence="2 3" key="1">
    <citation type="submission" date="2018-06" db="EMBL/GenBank/DDBJ databases">
        <authorList>
            <consortium name="Pathogen Informatics"/>
            <person name="Doyle S."/>
        </authorList>
    </citation>
    <scope>NUCLEOTIDE SEQUENCE [LARGE SCALE GENOMIC DNA]</scope>
    <source>
        <strain evidence="2 3">NCTC13163</strain>
    </source>
</reference>
<dbReference type="STRING" id="1397694.GCA_000702585_02913"/>
<evidence type="ECO:0000313" key="2">
    <source>
        <dbReference type="EMBL" id="STO09032.1"/>
    </source>
</evidence>
<name>A0A377FW09_9BACL</name>